<dbReference type="GO" id="GO:0016787">
    <property type="term" value="F:hydrolase activity"/>
    <property type="evidence" value="ECO:0007669"/>
    <property type="project" value="UniProtKB-KW"/>
</dbReference>
<organism evidence="5 6">
    <name type="scientific">Thamnocephalis sphaerospora</name>
    <dbReference type="NCBI Taxonomy" id="78915"/>
    <lineage>
        <taxon>Eukaryota</taxon>
        <taxon>Fungi</taxon>
        <taxon>Fungi incertae sedis</taxon>
        <taxon>Zoopagomycota</taxon>
        <taxon>Zoopagomycotina</taxon>
        <taxon>Zoopagomycetes</taxon>
        <taxon>Zoopagales</taxon>
        <taxon>Sigmoideomycetaceae</taxon>
        <taxon>Thamnocephalis</taxon>
    </lineage>
</organism>
<evidence type="ECO:0000259" key="4">
    <source>
        <dbReference type="Pfam" id="PF20434"/>
    </source>
</evidence>
<evidence type="ECO:0000256" key="1">
    <source>
        <dbReference type="ARBA" id="ARBA00022801"/>
    </source>
</evidence>
<evidence type="ECO:0000313" key="6">
    <source>
        <dbReference type="Proteomes" id="UP000271241"/>
    </source>
</evidence>
<evidence type="ECO:0000256" key="3">
    <source>
        <dbReference type="SAM" id="Phobius"/>
    </source>
</evidence>
<dbReference type="Proteomes" id="UP000271241">
    <property type="component" value="Unassembled WGS sequence"/>
</dbReference>
<feature type="transmembrane region" description="Helical" evidence="3">
    <location>
        <begin position="344"/>
        <end position="366"/>
    </location>
</feature>
<dbReference type="AlphaFoldDB" id="A0A4P9XRB1"/>
<accession>A0A4P9XRB1</accession>
<name>A0A4P9XRB1_9FUNG</name>
<keyword evidence="3" id="KW-0812">Transmembrane</keyword>
<protein>
    <submittedName>
        <fullName evidence="5">Alpha/Beta hydrolase protein</fullName>
    </submittedName>
</protein>
<dbReference type="EMBL" id="KZ992584">
    <property type="protein sequence ID" value="RKP08627.1"/>
    <property type="molecule type" value="Genomic_DNA"/>
</dbReference>
<feature type="compositionally biased region" description="Low complexity" evidence="2">
    <location>
        <begin position="479"/>
        <end position="493"/>
    </location>
</feature>
<dbReference type="PANTHER" id="PTHR48081:SF33">
    <property type="entry name" value="KYNURENINE FORMAMIDASE"/>
    <property type="match status" value="1"/>
</dbReference>
<evidence type="ECO:0000256" key="2">
    <source>
        <dbReference type="SAM" id="MobiDB-lite"/>
    </source>
</evidence>
<reference evidence="6" key="1">
    <citation type="journal article" date="2018" name="Nat. Microbiol.">
        <title>Leveraging single-cell genomics to expand the fungal tree of life.</title>
        <authorList>
            <person name="Ahrendt S.R."/>
            <person name="Quandt C.A."/>
            <person name="Ciobanu D."/>
            <person name="Clum A."/>
            <person name="Salamov A."/>
            <person name="Andreopoulos B."/>
            <person name="Cheng J.F."/>
            <person name="Woyke T."/>
            <person name="Pelin A."/>
            <person name="Henrissat B."/>
            <person name="Reynolds N.K."/>
            <person name="Benny G.L."/>
            <person name="Smith M.E."/>
            <person name="James T.Y."/>
            <person name="Grigoriev I.V."/>
        </authorList>
    </citation>
    <scope>NUCLEOTIDE SEQUENCE [LARGE SCALE GENOMIC DNA]</scope>
    <source>
        <strain evidence="6">RSA 1356</strain>
    </source>
</reference>
<feature type="region of interest" description="Disordered" evidence="2">
    <location>
        <begin position="197"/>
        <end position="218"/>
    </location>
</feature>
<dbReference type="Gene3D" id="3.40.50.1820">
    <property type="entry name" value="alpha/beta hydrolase"/>
    <property type="match status" value="2"/>
</dbReference>
<feature type="region of interest" description="Disordered" evidence="2">
    <location>
        <begin position="479"/>
        <end position="498"/>
    </location>
</feature>
<dbReference type="PANTHER" id="PTHR48081">
    <property type="entry name" value="AB HYDROLASE SUPERFAMILY PROTEIN C4A8.06C"/>
    <property type="match status" value="1"/>
</dbReference>
<dbReference type="InterPro" id="IPR050300">
    <property type="entry name" value="GDXG_lipolytic_enzyme"/>
</dbReference>
<gene>
    <name evidence="5" type="ORF">THASP1DRAFT_23421</name>
</gene>
<keyword evidence="3" id="KW-0472">Membrane</keyword>
<dbReference type="STRING" id="78915.A0A4P9XRB1"/>
<keyword evidence="3" id="KW-1133">Transmembrane helix</keyword>
<keyword evidence="6" id="KW-1185">Reference proteome</keyword>
<feature type="transmembrane region" description="Helical" evidence="3">
    <location>
        <begin position="228"/>
        <end position="246"/>
    </location>
</feature>
<dbReference type="InterPro" id="IPR029058">
    <property type="entry name" value="AB_hydrolase_fold"/>
</dbReference>
<dbReference type="InterPro" id="IPR049492">
    <property type="entry name" value="BD-FAE-like_dom"/>
</dbReference>
<feature type="domain" description="BD-FAE-like" evidence="4">
    <location>
        <begin position="70"/>
        <end position="195"/>
    </location>
</feature>
<dbReference type="OrthoDB" id="6495301at2759"/>
<dbReference type="SUPFAM" id="SSF53474">
    <property type="entry name" value="alpha/beta-Hydrolases"/>
    <property type="match status" value="1"/>
</dbReference>
<sequence>MALDYVVHVATFPFRFTFALFQLRHDKHVIRDLPYGSPDDTSRLVDIYIPPSNSILVAPGTPAVSSAPPESGYPVVVFVQDGGWTACKKELYYALAARLAHRGIVVVVPVYQVHPRARPADMQQDILRLLRWLTVNARTYQADRRRILLAGHGTGAQLSLLAALEGATSPMQPKVAGVIGLSGVYDLPAMYETLRRRGKRAPRVHDSTLRSARPSSPPPPQLWPFRRIALVLVAAVGAAIGVLAVHDVYPFVPIARTHHLADDTATVLAASAATSTPRSMYHSQHNAVPRFLHMAAALCPLCTDISLVTLAVTPAIAGITTTATAAATAAATTVAHWPTINLWIFPWNVLSVLLLVLLYPLVILPVHTRFADQFRARALLRLFDATGPQDLLPYSPTHRLLTAPAQRTPRLWLLHGTRDSLVPFVSVRDDAARLAAAGLRVSYVAYRGWTRLRWLMELTSEWPDARLLDDLAQLAKGDTATTVTPSSTPTGSAIPAHRSSTLAEERREAFRQRHWRWRVREWMLERLCAF</sequence>
<dbReference type="Pfam" id="PF20434">
    <property type="entry name" value="BD-FAE"/>
    <property type="match status" value="1"/>
</dbReference>
<keyword evidence="1 5" id="KW-0378">Hydrolase</keyword>
<evidence type="ECO:0000313" key="5">
    <source>
        <dbReference type="EMBL" id="RKP08627.1"/>
    </source>
</evidence>
<proteinExistence type="predicted"/>